<keyword evidence="1" id="KW-0812">Transmembrane</keyword>
<dbReference type="EMBL" id="ABYH01000086">
    <property type="protein sequence ID" value="EEC97477.1"/>
    <property type="molecule type" value="Genomic_DNA"/>
</dbReference>
<keyword evidence="1" id="KW-0472">Membrane</keyword>
<comment type="caution">
    <text evidence="2">The sequence shown here is derived from an EMBL/GenBank/DDBJ whole genome shotgun (WGS) entry which is preliminary data.</text>
</comment>
<sequence>MNVIKCMVVELSFHAHAFLFYARMFLFYDGGTIIGIYLLDL</sequence>
<protein>
    <submittedName>
        <fullName evidence="2">Uncharacterized protein</fullName>
    </submittedName>
</protein>
<accession>B7B7W2</accession>
<dbReference type="STRING" id="537006.PRABACTJOHN_01112"/>
<evidence type="ECO:0000313" key="2">
    <source>
        <dbReference type="EMBL" id="EEC97477.1"/>
    </source>
</evidence>
<gene>
    <name evidence="2" type="ORF">PRABACTJOHN_01112</name>
</gene>
<feature type="transmembrane region" description="Helical" evidence="1">
    <location>
        <begin position="20"/>
        <end position="39"/>
    </location>
</feature>
<dbReference type="HOGENOM" id="CLU_3273976_0_0_10"/>
<proteinExistence type="predicted"/>
<keyword evidence="1" id="KW-1133">Transmembrane helix</keyword>
<evidence type="ECO:0000256" key="1">
    <source>
        <dbReference type="SAM" id="Phobius"/>
    </source>
</evidence>
<name>B7B7W2_9BACT</name>
<organism evidence="2 3">
    <name type="scientific">Parabacteroides johnsonii DSM 18315</name>
    <dbReference type="NCBI Taxonomy" id="537006"/>
    <lineage>
        <taxon>Bacteria</taxon>
        <taxon>Pseudomonadati</taxon>
        <taxon>Bacteroidota</taxon>
        <taxon>Bacteroidia</taxon>
        <taxon>Bacteroidales</taxon>
        <taxon>Tannerellaceae</taxon>
        <taxon>Parabacteroides</taxon>
    </lineage>
</organism>
<dbReference type="Proteomes" id="UP000005510">
    <property type="component" value="Unassembled WGS sequence"/>
</dbReference>
<evidence type="ECO:0000313" key="3">
    <source>
        <dbReference type="Proteomes" id="UP000005510"/>
    </source>
</evidence>
<dbReference type="AlphaFoldDB" id="B7B7W2"/>
<reference evidence="2 3" key="2">
    <citation type="submission" date="2008-10" db="EMBL/GenBank/DDBJ databases">
        <authorList>
            <person name="Fulton L."/>
            <person name="Clifton S."/>
            <person name="Fulton B."/>
            <person name="Xu J."/>
            <person name="Minx P."/>
            <person name="Pepin K.H."/>
            <person name="Johnson M."/>
            <person name="Bhonagiri V."/>
            <person name="Nash W.E."/>
            <person name="Mardis E.R."/>
            <person name="Wilson R.K."/>
        </authorList>
    </citation>
    <scope>NUCLEOTIDE SEQUENCE [LARGE SCALE GENOMIC DNA]</scope>
    <source>
        <strain evidence="2 3">DSM 18315</strain>
    </source>
</reference>
<reference evidence="2 3" key="1">
    <citation type="submission" date="2008-10" db="EMBL/GenBank/DDBJ databases">
        <title>Draft genome sequence of Parabacteroides johnsonii (DSM 18315).</title>
        <authorList>
            <person name="Sudarsanam P."/>
            <person name="Ley R."/>
            <person name="Guruge J."/>
            <person name="Turnbaugh P.J."/>
            <person name="Mahowald M."/>
            <person name="Liep D."/>
            <person name="Gordon J."/>
        </authorList>
    </citation>
    <scope>NUCLEOTIDE SEQUENCE [LARGE SCALE GENOMIC DNA]</scope>
    <source>
        <strain evidence="2 3">DSM 18315</strain>
    </source>
</reference>